<feature type="binding site" evidence="11">
    <location>
        <begin position="264"/>
        <end position="265"/>
    </location>
    <ligand>
        <name>L-histidine</name>
        <dbReference type="ChEBI" id="CHEBI:57595"/>
    </ligand>
</feature>
<dbReference type="PANTHER" id="PTHR43707">
    <property type="entry name" value="HISTIDYL-TRNA SYNTHETASE"/>
    <property type="match status" value="1"/>
</dbReference>
<evidence type="ECO:0000313" key="14">
    <source>
        <dbReference type="Proteomes" id="UP000317544"/>
    </source>
</evidence>
<dbReference type="HAMAP" id="MF_00127">
    <property type="entry name" value="His_tRNA_synth"/>
    <property type="match status" value="1"/>
</dbReference>
<evidence type="ECO:0000256" key="11">
    <source>
        <dbReference type="PIRSR" id="PIRSR001549-1"/>
    </source>
</evidence>
<dbReference type="PANTHER" id="PTHR43707:SF1">
    <property type="entry name" value="HISTIDINE--TRNA LIGASE, MITOCHONDRIAL-RELATED"/>
    <property type="match status" value="1"/>
</dbReference>
<protein>
    <recommendedName>
        <fullName evidence="10">Histidine--tRNA ligase</fullName>
        <ecNumber evidence="10">6.1.1.21</ecNumber>
    </recommendedName>
    <alternativeName>
        <fullName evidence="10">Histidyl-tRNA synthetase</fullName>
        <shortName evidence="10">HisRS</shortName>
    </alternativeName>
</protein>
<comment type="subunit">
    <text evidence="2 10">Homodimer.</text>
</comment>
<comment type="similarity">
    <text evidence="1 10">Belongs to the class-II aminoacyl-tRNA synthetase family.</text>
</comment>
<keyword evidence="5 10" id="KW-0547">Nucleotide-binding</keyword>
<dbReference type="InterPro" id="IPR004154">
    <property type="entry name" value="Anticodon-bd"/>
</dbReference>
<dbReference type="PROSITE" id="PS50862">
    <property type="entry name" value="AA_TRNA_LIGASE_II"/>
    <property type="match status" value="1"/>
</dbReference>
<dbReference type="InterPro" id="IPR045864">
    <property type="entry name" value="aa-tRNA-synth_II/BPL/LPL"/>
</dbReference>
<feature type="domain" description="Aminoacyl-transfer RNA synthetases class-II family profile" evidence="12">
    <location>
        <begin position="1"/>
        <end position="317"/>
    </location>
</feature>
<evidence type="ECO:0000256" key="4">
    <source>
        <dbReference type="ARBA" id="ARBA00022598"/>
    </source>
</evidence>
<dbReference type="Gene3D" id="3.30.930.10">
    <property type="entry name" value="Bira Bifunctional Protein, Domain 2"/>
    <property type="match status" value="1"/>
</dbReference>
<keyword evidence="6 10" id="KW-0067">ATP-binding</keyword>
<evidence type="ECO:0000256" key="7">
    <source>
        <dbReference type="ARBA" id="ARBA00022917"/>
    </source>
</evidence>
<dbReference type="SUPFAM" id="SSF52954">
    <property type="entry name" value="Class II aaRS ABD-related"/>
    <property type="match status" value="1"/>
</dbReference>
<dbReference type="Gene3D" id="3.40.50.800">
    <property type="entry name" value="Anticodon-binding domain"/>
    <property type="match status" value="1"/>
</dbReference>
<dbReference type="GO" id="GO:0004821">
    <property type="term" value="F:histidine-tRNA ligase activity"/>
    <property type="evidence" value="ECO:0007669"/>
    <property type="project" value="UniProtKB-UniRule"/>
</dbReference>
<dbReference type="RefSeq" id="WP_158344853.1">
    <property type="nucleotide sequence ID" value="NZ_AP019379.1"/>
</dbReference>
<evidence type="ECO:0000256" key="8">
    <source>
        <dbReference type="ARBA" id="ARBA00023146"/>
    </source>
</evidence>
<feature type="binding site" evidence="11">
    <location>
        <position position="132"/>
    </location>
    <ligand>
        <name>L-histidine</name>
        <dbReference type="ChEBI" id="CHEBI:57595"/>
    </ligand>
</feature>
<evidence type="ECO:0000313" key="13">
    <source>
        <dbReference type="EMBL" id="BBI01236.1"/>
    </source>
</evidence>
<keyword evidence="4 10" id="KW-0436">Ligase</keyword>
<name>A0A455TA64_9GAMM</name>
<feature type="binding site" evidence="11">
    <location>
        <begin position="83"/>
        <end position="85"/>
    </location>
    <ligand>
        <name>L-histidine</name>
        <dbReference type="ChEBI" id="CHEBI:57595"/>
    </ligand>
</feature>
<evidence type="ECO:0000256" key="10">
    <source>
        <dbReference type="HAMAP-Rule" id="MF_00127"/>
    </source>
</evidence>
<proteinExistence type="inferred from homology"/>
<dbReference type="NCBIfam" id="TIGR00442">
    <property type="entry name" value="hisS"/>
    <property type="match status" value="1"/>
</dbReference>
<evidence type="ECO:0000256" key="3">
    <source>
        <dbReference type="ARBA" id="ARBA00022490"/>
    </source>
</evidence>
<evidence type="ECO:0000256" key="5">
    <source>
        <dbReference type="ARBA" id="ARBA00022741"/>
    </source>
</evidence>
<dbReference type="InterPro" id="IPR004516">
    <property type="entry name" value="HisRS/HisZ"/>
</dbReference>
<keyword evidence="14" id="KW-1185">Reference proteome</keyword>
<dbReference type="InterPro" id="IPR041715">
    <property type="entry name" value="HisRS-like_core"/>
</dbReference>
<feature type="binding site" evidence="11">
    <location>
        <position position="128"/>
    </location>
    <ligand>
        <name>L-histidine</name>
        <dbReference type="ChEBI" id="CHEBI:57595"/>
    </ligand>
</feature>
<dbReference type="GO" id="GO:0005524">
    <property type="term" value="F:ATP binding"/>
    <property type="evidence" value="ECO:0007669"/>
    <property type="project" value="UniProtKB-UniRule"/>
</dbReference>
<dbReference type="GO" id="GO:0006427">
    <property type="term" value="P:histidyl-tRNA aminoacylation"/>
    <property type="evidence" value="ECO:0007669"/>
    <property type="project" value="UniProtKB-UniRule"/>
</dbReference>
<keyword evidence="7 10" id="KW-0648">Protein biosynthesis</keyword>
<dbReference type="Proteomes" id="UP000317544">
    <property type="component" value="Chromosome"/>
</dbReference>
<comment type="catalytic activity">
    <reaction evidence="9 10">
        <text>tRNA(His) + L-histidine + ATP = L-histidyl-tRNA(His) + AMP + diphosphate + H(+)</text>
        <dbReference type="Rhea" id="RHEA:17313"/>
        <dbReference type="Rhea" id="RHEA-COMP:9665"/>
        <dbReference type="Rhea" id="RHEA-COMP:9689"/>
        <dbReference type="ChEBI" id="CHEBI:15378"/>
        <dbReference type="ChEBI" id="CHEBI:30616"/>
        <dbReference type="ChEBI" id="CHEBI:33019"/>
        <dbReference type="ChEBI" id="CHEBI:57595"/>
        <dbReference type="ChEBI" id="CHEBI:78442"/>
        <dbReference type="ChEBI" id="CHEBI:78527"/>
        <dbReference type="ChEBI" id="CHEBI:456215"/>
        <dbReference type="EC" id="6.1.1.21"/>
    </reaction>
</comment>
<keyword evidence="8 10" id="KW-0030">Aminoacyl-tRNA synthetase</keyword>
<evidence type="ECO:0000256" key="2">
    <source>
        <dbReference type="ARBA" id="ARBA00011738"/>
    </source>
</evidence>
<dbReference type="CDD" id="cd00773">
    <property type="entry name" value="HisRS-like_core"/>
    <property type="match status" value="1"/>
</dbReference>
<organism evidence="13 14">
    <name type="scientific">Buchnera aphidicola</name>
    <name type="common">Nipponaphis monzeni</name>
    <dbReference type="NCBI Taxonomy" id="2495405"/>
    <lineage>
        <taxon>Bacteria</taxon>
        <taxon>Pseudomonadati</taxon>
        <taxon>Pseudomonadota</taxon>
        <taxon>Gammaproteobacteria</taxon>
        <taxon>Enterobacterales</taxon>
        <taxon>Erwiniaceae</taxon>
        <taxon>Buchnera</taxon>
    </lineage>
</organism>
<dbReference type="EMBL" id="AP019379">
    <property type="protein sequence ID" value="BBI01236.1"/>
    <property type="molecule type" value="Genomic_DNA"/>
</dbReference>
<gene>
    <name evidence="10 13" type="primary">hisS</name>
    <name evidence="13" type="ORF">BUCNMO_226</name>
</gene>
<dbReference type="GO" id="GO:0005737">
    <property type="term" value="C:cytoplasm"/>
    <property type="evidence" value="ECO:0007669"/>
    <property type="project" value="UniProtKB-SubCell"/>
</dbReference>
<dbReference type="Pfam" id="PF13393">
    <property type="entry name" value="tRNA-synt_His"/>
    <property type="match status" value="1"/>
</dbReference>
<dbReference type="EC" id="6.1.1.21" evidence="10"/>
<feature type="binding site" evidence="11">
    <location>
        <position position="260"/>
    </location>
    <ligand>
        <name>L-histidine</name>
        <dbReference type="ChEBI" id="CHEBI:57595"/>
    </ligand>
</feature>
<dbReference type="InterPro" id="IPR006195">
    <property type="entry name" value="aa-tRNA-synth_II"/>
</dbReference>
<accession>A0A455TA64</accession>
<dbReference type="AlphaFoldDB" id="A0A455TA64"/>
<sequence length="427" mass="50130">MKTYINSLKGMHDILPKNIFLWNYIERQFKKILNNYCFNEIKIPILEESKLFQRTIGYGTDIIEKEMYSFEDKSGKQITLRPEGTVGCARLIVENNLLHCNKEQKLWYRGPMFRREQPQKGRFRQFHQIGVEVFGFTKPEVELELIMITKRFWEILNIYDNLTLEINTVGSFKDRMLYEKILVSFFQQYKNVLNKNVLLQLSNNPLKILDSKDSTVQKILQESPNLQDYLNDDSIEYFKDVCCLLEKMNIKFVINKHLVRGLDYYNDVVFEWKSNLLGAQKTICAGGRYDELIQKIGGYSTPAAGFAIGIERLILLIQTLNLDNNITNVHNIIDIGIIFIEPCLKIESVKIAEEIREEFPNLRVKSNFFNKSIKKKFQYANKINVYLILLIGLQEFNSKCVVIKNLKTNNQESVPRKNLLKKLHTFF</sequence>
<evidence type="ECO:0000259" key="12">
    <source>
        <dbReference type="PROSITE" id="PS50862"/>
    </source>
</evidence>
<dbReference type="InterPro" id="IPR036621">
    <property type="entry name" value="Anticodon-bd_dom_sf"/>
</dbReference>
<evidence type="ECO:0000256" key="6">
    <source>
        <dbReference type="ARBA" id="ARBA00022840"/>
    </source>
</evidence>
<dbReference type="OrthoDB" id="9800814at2"/>
<comment type="subcellular location">
    <subcellularLocation>
        <location evidence="10">Cytoplasm</location>
    </subcellularLocation>
</comment>
<reference evidence="13 14" key="1">
    <citation type="journal article" date="2019" name="Proc. Natl. Acad. Sci. U.S.A.">
        <title>Exaggeration and cooption of innate immunity for social defense.</title>
        <authorList>
            <person name="Kutsukake M."/>
            <person name="Moriyama M."/>
            <person name="Shigenobu S."/>
            <person name="Meng X.-Y."/>
            <person name="Nikoh N."/>
            <person name="Noda C."/>
            <person name="Kobayashi S."/>
            <person name="Fukatsu T."/>
        </authorList>
    </citation>
    <scope>NUCLEOTIDE SEQUENCE [LARGE SCALE GENOMIC DNA]</scope>
    <source>
        <strain evidence="13 14">Nmo</strain>
    </source>
</reference>
<dbReference type="Pfam" id="PF03129">
    <property type="entry name" value="HGTP_anticodon"/>
    <property type="match status" value="1"/>
</dbReference>
<evidence type="ECO:0000256" key="1">
    <source>
        <dbReference type="ARBA" id="ARBA00008226"/>
    </source>
</evidence>
<dbReference type="SUPFAM" id="SSF55681">
    <property type="entry name" value="Class II aaRS and biotin synthetases"/>
    <property type="match status" value="1"/>
</dbReference>
<evidence type="ECO:0000256" key="9">
    <source>
        <dbReference type="ARBA" id="ARBA00047639"/>
    </source>
</evidence>
<feature type="binding site" evidence="11">
    <location>
        <position position="114"/>
    </location>
    <ligand>
        <name>L-histidine</name>
        <dbReference type="ChEBI" id="CHEBI:57595"/>
    </ligand>
</feature>
<dbReference type="InterPro" id="IPR015807">
    <property type="entry name" value="His-tRNA-ligase"/>
</dbReference>
<dbReference type="PIRSF" id="PIRSF001549">
    <property type="entry name" value="His-tRNA_synth"/>
    <property type="match status" value="1"/>
</dbReference>
<keyword evidence="3 10" id="KW-0963">Cytoplasm</keyword>